<name>F4GHF0_PARC1</name>
<dbReference type="Pfam" id="PF14350">
    <property type="entry name" value="Beta_protein"/>
    <property type="match status" value="1"/>
</dbReference>
<evidence type="ECO:0000313" key="2">
    <source>
        <dbReference type="Proteomes" id="UP000007939"/>
    </source>
</evidence>
<gene>
    <name evidence="1" type="ordered locus">Spico_0825</name>
</gene>
<sequence>MYTPILRWKRGEQKALEMLADEIKEKIIPVLSLSATTHLPKFSQDVARIWGRKPYFVYFEQDWFNSIEEDGPEFAAKVYATCEQNYKLLDQVYAIPVFDLTNEYSIEHWQKQHTGDDIAVRIARNEFGDIEGTLNKIISTTSNRNSTYLLLDLESVDTGNLFAKEAVLKGALADIDFPDEYKAIIIASNSFPSSFSNLEQGKIYAFDRHEVKIHDLAKRLSQKWKFNYFFADYGPTDLSDTVFIIGMSPNFKIKYTGLDKYYYIKGVSVKRGGLDFEQVRELCRVLVAAKDTYSGETFSWADSEIMRIARSSSAENTKTGNLTTWVSYGFNHHMTFIVWEQH</sequence>
<reference evidence="2" key="1">
    <citation type="submission" date="2011-04" db="EMBL/GenBank/DDBJ databases">
        <title>The complete genome of Spirochaeta coccoides DSM 17374.</title>
        <authorList>
            <person name="Lucas S."/>
            <person name="Copeland A."/>
            <person name="Lapidus A."/>
            <person name="Bruce D."/>
            <person name="Goodwin L."/>
            <person name="Pitluck S."/>
            <person name="Peters L."/>
            <person name="Kyrpides N."/>
            <person name="Mavromatis K."/>
            <person name="Pagani I."/>
            <person name="Ivanova N."/>
            <person name="Ovchinnikova G."/>
            <person name="Lu M."/>
            <person name="Detter J.C."/>
            <person name="Tapia R."/>
            <person name="Han C."/>
            <person name="Land M."/>
            <person name="Hauser L."/>
            <person name="Markowitz V."/>
            <person name="Cheng J.-F."/>
            <person name="Hugenholtz P."/>
            <person name="Woyke T."/>
            <person name="Wu D."/>
            <person name="Spring S."/>
            <person name="Schroeder M."/>
            <person name="Brambilla E."/>
            <person name="Klenk H.-P."/>
            <person name="Eisen J.A."/>
        </authorList>
    </citation>
    <scope>NUCLEOTIDE SEQUENCE [LARGE SCALE GENOMIC DNA]</scope>
    <source>
        <strain evidence="2">ATCC BAA-1237 / DSM 17374 / SPN1</strain>
    </source>
</reference>
<dbReference type="STRING" id="760011.Spico_0825"/>
<accession>F4GHF0</accession>
<protein>
    <submittedName>
        <fullName evidence="1">Uncharacterized protein</fullName>
    </submittedName>
</protein>
<evidence type="ECO:0000313" key="1">
    <source>
        <dbReference type="EMBL" id="AEC02049.1"/>
    </source>
</evidence>
<dbReference type="AlphaFoldDB" id="F4GHF0"/>
<dbReference type="InterPro" id="IPR025683">
    <property type="entry name" value="Protein_beta"/>
</dbReference>
<dbReference type="EMBL" id="CP002659">
    <property type="protein sequence ID" value="AEC02049.1"/>
    <property type="molecule type" value="Genomic_DNA"/>
</dbReference>
<proteinExistence type="predicted"/>
<dbReference type="Proteomes" id="UP000007939">
    <property type="component" value="Chromosome"/>
</dbReference>
<dbReference type="RefSeq" id="WP_013739445.1">
    <property type="nucleotide sequence ID" value="NC_015436.1"/>
</dbReference>
<reference evidence="1 2" key="2">
    <citation type="journal article" date="2012" name="Stand. Genomic Sci.">
        <title>Complete genome sequence of the termite hindgut bacterium Spirochaeta coccoides type strain (SPN1(T)), reclassification in the genus Sphaerochaeta as Sphaerochaeta coccoides comb. nov. and emendations of the family Spirochaetaceae and the genus Sphaerochaeta.</title>
        <authorList>
            <person name="Abt B."/>
            <person name="Han C."/>
            <person name="Scheuner C."/>
            <person name="Lu M."/>
            <person name="Lapidus A."/>
            <person name="Nolan M."/>
            <person name="Lucas S."/>
            <person name="Hammon N."/>
            <person name="Deshpande S."/>
            <person name="Cheng J.F."/>
            <person name="Tapia R."/>
            <person name="Goodwin L.A."/>
            <person name="Pitluck S."/>
            <person name="Liolios K."/>
            <person name="Pagani I."/>
            <person name="Ivanova N."/>
            <person name="Mavromatis K."/>
            <person name="Mikhailova N."/>
            <person name="Huntemann M."/>
            <person name="Pati A."/>
            <person name="Chen A."/>
            <person name="Palaniappan K."/>
            <person name="Land M."/>
            <person name="Hauser L."/>
            <person name="Brambilla E.M."/>
            <person name="Rohde M."/>
            <person name="Spring S."/>
            <person name="Gronow S."/>
            <person name="Goker M."/>
            <person name="Woyke T."/>
            <person name="Bristow J."/>
            <person name="Eisen J.A."/>
            <person name="Markowitz V."/>
            <person name="Hugenholtz P."/>
            <person name="Kyrpides N.C."/>
            <person name="Klenk H.P."/>
            <person name="Detter J.C."/>
        </authorList>
    </citation>
    <scope>NUCLEOTIDE SEQUENCE [LARGE SCALE GENOMIC DNA]</scope>
    <source>
        <strain evidence="2">ATCC BAA-1237 / DSM 17374 / SPN1</strain>
    </source>
</reference>
<dbReference type="KEGG" id="scc:Spico_0825"/>
<organism evidence="1 2">
    <name type="scientific">Parasphaerochaeta coccoides (strain ATCC BAA-1237 / DSM 17374 / SPN1)</name>
    <name type="common">Sphaerochaeta coccoides</name>
    <dbReference type="NCBI Taxonomy" id="760011"/>
    <lineage>
        <taxon>Bacteria</taxon>
        <taxon>Pseudomonadati</taxon>
        <taxon>Spirochaetota</taxon>
        <taxon>Spirochaetia</taxon>
        <taxon>Spirochaetales</taxon>
        <taxon>Sphaerochaetaceae</taxon>
        <taxon>Parasphaerochaeta</taxon>
    </lineage>
</organism>
<dbReference type="HOGENOM" id="CLU_062173_0_0_12"/>
<keyword evidence="2" id="KW-1185">Reference proteome</keyword>